<evidence type="ECO:0000313" key="2">
    <source>
        <dbReference type="Proteomes" id="UP000204584"/>
    </source>
</evidence>
<accession>S4VYP9</accession>
<dbReference type="RefSeq" id="YP_008438541.1">
    <property type="nucleotide sequence ID" value="NC_022098.1"/>
</dbReference>
<organism evidence="1 2">
    <name type="scientific">Pandoravirus salinus</name>
    <dbReference type="NCBI Taxonomy" id="1349410"/>
    <lineage>
        <taxon>Viruses</taxon>
        <taxon>Pandoravirus</taxon>
    </lineage>
</organism>
<evidence type="ECO:0000313" key="1">
    <source>
        <dbReference type="EMBL" id="AGO85463.1"/>
    </source>
</evidence>
<dbReference type="GeneID" id="16607250"/>
<reference evidence="1 2" key="1">
    <citation type="journal article" date="2013" name="Science">
        <title>Pandoraviruses: amoeba viruses with genomes up to 2.5 Mb reaching that of parasitic eukaryotes.</title>
        <authorList>
            <person name="Philippe N."/>
            <person name="Legendre M."/>
            <person name="Doutre G."/>
            <person name="Coute Y."/>
            <person name="Poirot O."/>
            <person name="Lescot M."/>
            <person name="Arslan D."/>
            <person name="Seltzer V."/>
            <person name="Bertaux L."/>
            <person name="Bruley C."/>
            <person name="Garin J."/>
            <person name="Claverie J.M."/>
            <person name="Abergel C."/>
        </authorList>
    </citation>
    <scope>NUCLEOTIDE SEQUENCE [LARGE SCALE GENOMIC DNA]</scope>
</reference>
<dbReference type="EMBL" id="KC977571">
    <property type="protein sequence ID" value="AGO85463.1"/>
    <property type="molecule type" value="Genomic_DNA"/>
</dbReference>
<dbReference type="Proteomes" id="UP000204584">
    <property type="component" value="Segment"/>
</dbReference>
<protein>
    <submittedName>
        <fullName evidence="1">Uncharacterized protein</fullName>
    </submittedName>
</protein>
<gene>
    <name evidence="1" type="ORF">psal_cds_1182</name>
</gene>
<proteinExistence type="predicted"/>
<sequence length="136" mass="14607">MDKPRARAAISDDDYAAVLGKVFVYTTSYAASAYQVVGRTKCYVRAISVPLVSTHVALYGDGAHKIDWTKVVQPAPGSNSKKGSLYSLVRHNNGDDGDVDGDASDEPTYCLVKASDDFYAFPVETGSDHAFTTVGY</sequence>
<keyword evidence="2" id="KW-1185">Reference proteome</keyword>
<dbReference type="KEGG" id="vg:16607250"/>
<name>S4VYP9_9VIRU</name>